<dbReference type="EMBL" id="CP011266">
    <property type="protein sequence ID" value="ALT69027.1"/>
    <property type="molecule type" value="Genomic_DNA"/>
</dbReference>
<protein>
    <recommendedName>
        <fullName evidence="1">DZANK-type domain-containing protein</fullName>
    </recommendedName>
</protein>
<proteinExistence type="predicted"/>
<name>A0A0U2TT39_9EURY</name>
<dbReference type="GeneID" id="26736204"/>
<dbReference type="SUPFAM" id="SSF161187">
    <property type="entry name" value="YfgJ-like"/>
    <property type="match status" value="1"/>
</dbReference>
<dbReference type="Pfam" id="PF12773">
    <property type="entry name" value="DZR"/>
    <property type="match status" value="1"/>
</dbReference>
<dbReference type="Proteomes" id="UP000067738">
    <property type="component" value="Chromosome"/>
</dbReference>
<keyword evidence="3" id="KW-1185">Reference proteome</keyword>
<dbReference type="AlphaFoldDB" id="A0A0U2TT39"/>
<reference evidence="2 3" key="1">
    <citation type="submission" date="2015-04" db="EMBL/GenBank/DDBJ databases">
        <title>The complete genome sequence of the rumen methanogen Methanobrevibacter millerae SM9.</title>
        <authorList>
            <person name="Leahy S.C."/>
            <person name="Kelly W.J."/>
            <person name="Pacheco D.M."/>
            <person name="Li D."/>
            <person name="Altermann E."/>
            <person name="Attwood G.T."/>
        </authorList>
    </citation>
    <scope>NUCLEOTIDE SEQUENCE [LARGE SCALE GENOMIC DNA]</scope>
    <source>
        <strain evidence="2 3">SM9</strain>
    </source>
</reference>
<dbReference type="InterPro" id="IPR029037">
    <property type="entry name" value="DUF1407/YfgJ-like_sf"/>
</dbReference>
<sequence length="227" mass="25173">MVICSNCGHNAGESKFCPECGTKIEKESINKLCPNCGSEIGGSKFCPNCGWSESRDSSDKLDKIIDIDSKLSGKFSRALGKSRAVDKIFDKTASIGLKYADGGDNVISRKQWELIEPVFLEVLDTIEDEFIRAVLMIERNILGSGGGSALGVVISSVYVPTKGMPHDEAVAFYQEWADNIAQDIEKEKQKGTFNKEKYYKKRLKDSTLENLTLVGIPKSFKLWKDNQ</sequence>
<feature type="domain" description="DZANK-type" evidence="1">
    <location>
        <begin position="4"/>
        <end position="50"/>
    </location>
</feature>
<dbReference type="PATRIC" id="fig|230361.4.peg.1289"/>
<evidence type="ECO:0000313" key="2">
    <source>
        <dbReference type="EMBL" id="ALT69027.1"/>
    </source>
</evidence>
<evidence type="ECO:0000313" key="3">
    <source>
        <dbReference type="Proteomes" id="UP000067738"/>
    </source>
</evidence>
<dbReference type="Gene3D" id="2.10.290.10">
    <property type="entry name" value="YfgJ-like"/>
    <property type="match status" value="1"/>
</dbReference>
<dbReference type="InterPro" id="IPR025874">
    <property type="entry name" value="DZR"/>
</dbReference>
<dbReference type="KEGG" id="mmil:sm9_1246"/>
<dbReference type="RefSeq" id="WP_058739296.1">
    <property type="nucleotide sequence ID" value="NZ_CP011266.1"/>
</dbReference>
<dbReference type="OrthoDB" id="78497at2157"/>
<organism evidence="2 3">
    <name type="scientific">Methanobrevibacter millerae</name>
    <dbReference type="NCBI Taxonomy" id="230361"/>
    <lineage>
        <taxon>Archaea</taxon>
        <taxon>Methanobacteriati</taxon>
        <taxon>Methanobacteriota</taxon>
        <taxon>Methanomada group</taxon>
        <taxon>Methanobacteria</taxon>
        <taxon>Methanobacteriales</taxon>
        <taxon>Methanobacteriaceae</taxon>
        <taxon>Methanobrevibacter</taxon>
    </lineage>
</organism>
<gene>
    <name evidence="2" type="ORF">sm9_1246</name>
</gene>
<evidence type="ECO:0000259" key="1">
    <source>
        <dbReference type="Pfam" id="PF12773"/>
    </source>
</evidence>
<accession>A0A0U2TT39</accession>